<dbReference type="InterPro" id="IPR036291">
    <property type="entry name" value="NAD(P)-bd_dom_sf"/>
</dbReference>
<dbReference type="PROSITE" id="PS00061">
    <property type="entry name" value="ADH_SHORT"/>
    <property type="match status" value="1"/>
</dbReference>
<dbReference type="CDD" id="cd05233">
    <property type="entry name" value="SDR_c"/>
    <property type="match status" value="1"/>
</dbReference>
<keyword evidence="2" id="KW-0521">NADP</keyword>
<dbReference type="InterPro" id="IPR002347">
    <property type="entry name" value="SDR_fam"/>
</dbReference>
<proteinExistence type="inferred from homology"/>
<reference evidence="4 5" key="1">
    <citation type="submission" date="2024-07" db="EMBL/GenBank/DDBJ databases">
        <title>Section-level genome sequencing and comparative genomics of Aspergillus sections Usti and Cavernicolus.</title>
        <authorList>
            <consortium name="Lawrence Berkeley National Laboratory"/>
            <person name="Nybo J.L."/>
            <person name="Vesth T.C."/>
            <person name="Theobald S."/>
            <person name="Frisvad J.C."/>
            <person name="Larsen T.O."/>
            <person name="Kjaerboelling I."/>
            <person name="Rothschild-Mancinelli K."/>
            <person name="Lyhne E.K."/>
            <person name="Kogle M.E."/>
            <person name="Barry K."/>
            <person name="Clum A."/>
            <person name="Na H."/>
            <person name="Ledsgaard L."/>
            <person name="Lin J."/>
            <person name="Lipzen A."/>
            <person name="Kuo A."/>
            <person name="Riley R."/>
            <person name="Mondo S."/>
            <person name="LaButti K."/>
            <person name="Haridas S."/>
            <person name="Pangalinan J."/>
            <person name="Salamov A.A."/>
            <person name="Simmons B.A."/>
            <person name="Magnuson J.K."/>
            <person name="Chen J."/>
            <person name="Drula E."/>
            <person name="Henrissat B."/>
            <person name="Wiebenga A."/>
            <person name="Lubbers R.J."/>
            <person name="Gomes A.C."/>
            <person name="Makela M.R."/>
            <person name="Stajich J."/>
            <person name="Grigoriev I.V."/>
            <person name="Mortensen U.H."/>
            <person name="De vries R.P."/>
            <person name="Baker S.E."/>
            <person name="Andersen M.R."/>
        </authorList>
    </citation>
    <scope>NUCLEOTIDE SEQUENCE [LARGE SCALE GENOMIC DNA]</scope>
    <source>
        <strain evidence="4 5">CBS 600.67</strain>
    </source>
</reference>
<evidence type="ECO:0000313" key="5">
    <source>
        <dbReference type="Proteomes" id="UP001610335"/>
    </source>
</evidence>
<evidence type="ECO:0000256" key="2">
    <source>
        <dbReference type="ARBA" id="ARBA00022857"/>
    </source>
</evidence>
<sequence length="253" mass="26295">MAASVEGKVFIVTGSASGMGLATATLLLARGARLGLCDINQDGLSKLVDGLDVQQKSRVVVREVDITNRSSVASFFELTKESFGHINGVANLAGVAGHRLGHQQIWEIDDREFDFIMDVNVRGIFHILSEGLKPGVLQEPGSIVHAASMFADHGFSKGSIYSASKHAGIGMIKSAAIEAGKRGIRVNAVLPGPINTPMLQANEESGAEGTAPEVPLGRLGDASEVATVVAFLLSDEAGYITGASWAVDGGANA</sequence>
<protein>
    <recommendedName>
        <fullName evidence="6">Oxidoreductase</fullName>
    </recommendedName>
</protein>
<comment type="similarity">
    <text evidence="1">Belongs to the short-chain dehydrogenases/reductases (SDR) family.</text>
</comment>
<keyword evidence="3" id="KW-0560">Oxidoreductase</keyword>
<name>A0ABR4IBJ0_9EURO</name>
<dbReference type="PANTHER" id="PTHR24321:SF8">
    <property type="entry name" value="ESTRADIOL 17-BETA-DEHYDROGENASE 8-RELATED"/>
    <property type="match status" value="1"/>
</dbReference>
<comment type="caution">
    <text evidence="4">The sequence shown here is derived from an EMBL/GenBank/DDBJ whole genome shotgun (WGS) entry which is preliminary data.</text>
</comment>
<evidence type="ECO:0008006" key="6">
    <source>
        <dbReference type="Google" id="ProtNLM"/>
    </source>
</evidence>
<evidence type="ECO:0000256" key="3">
    <source>
        <dbReference type="ARBA" id="ARBA00023002"/>
    </source>
</evidence>
<dbReference type="Proteomes" id="UP001610335">
    <property type="component" value="Unassembled WGS sequence"/>
</dbReference>
<accession>A0ABR4IBJ0</accession>
<organism evidence="4 5">
    <name type="scientific">Aspergillus cavernicola</name>
    <dbReference type="NCBI Taxonomy" id="176166"/>
    <lineage>
        <taxon>Eukaryota</taxon>
        <taxon>Fungi</taxon>
        <taxon>Dikarya</taxon>
        <taxon>Ascomycota</taxon>
        <taxon>Pezizomycotina</taxon>
        <taxon>Eurotiomycetes</taxon>
        <taxon>Eurotiomycetidae</taxon>
        <taxon>Eurotiales</taxon>
        <taxon>Aspergillaceae</taxon>
        <taxon>Aspergillus</taxon>
        <taxon>Aspergillus subgen. Nidulantes</taxon>
    </lineage>
</organism>
<dbReference type="EMBL" id="JBFXLS010000039">
    <property type="protein sequence ID" value="KAL2825083.1"/>
    <property type="molecule type" value="Genomic_DNA"/>
</dbReference>
<dbReference type="PRINTS" id="PR00081">
    <property type="entry name" value="GDHRDH"/>
</dbReference>
<gene>
    <name evidence="4" type="ORF">BDW59DRAFT_76634</name>
</gene>
<dbReference type="SUPFAM" id="SSF51735">
    <property type="entry name" value="NAD(P)-binding Rossmann-fold domains"/>
    <property type="match status" value="1"/>
</dbReference>
<evidence type="ECO:0000256" key="1">
    <source>
        <dbReference type="ARBA" id="ARBA00006484"/>
    </source>
</evidence>
<dbReference type="Gene3D" id="3.40.50.720">
    <property type="entry name" value="NAD(P)-binding Rossmann-like Domain"/>
    <property type="match status" value="1"/>
</dbReference>
<dbReference type="Pfam" id="PF13561">
    <property type="entry name" value="adh_short_C2"/>
    <property type="match status" value="1"/>
</dbReference>
<keyword evidence="5" id="KW-1185">Reference proteome</keyword>
<dbReference type="InterPro" id="IPR020904">
    <property type="entry name" value="Sc_DH/Rdtase_CS"/>
</dbReference>
<evidence type="ECO:0000313" key="4">
    <source>
        <dbReference type="EMBL" id="KAL2825083.1"/>
    </source>
</evidence>
<dbReference type="PANTHER" id="PTHR24321">
    <property type="entry name" value="DEHYDROGENASES, SHORT CHAIN"/>
    <property type="match status" value="1"/>
</dbReference>